<dbReference type="PANTHER" id="PTHR46306">
    <property type="entry name" value="BTB/POZ DOMAIN-CONTAINING PROTEIN 9"/>
    <property type="match status" value="1"/>
</dbReference>
<dbReference type="GO" id="GO:0005737">
    <property type="term" value="C:cytoplasm"/>
    <property type="evidence" value="ECO:0007669"/>
    <property type="project" value="TreeGrafter"/>
</dbReference>
<accession>A0AAD9JTZ5</accession>
<dbReference type="InterPro" id="IPR011705">
    <property type="entry name" value="BACK"/>
</dbReference>
<feature type="compositionally biased region" description="Polar residues" evidence="2">
    <location>
        <begin position="727"/>
        <end position="747"/>
    </location>
</feature>
<feature type="region of interest" description="Disordered" evidence="2">
    <location>
        <begin position="705"/>
        <end position="815"/>
    </location>
</feature>
<organism evidence="4 5">
    <name type="scientific">Paralvinella palmiformis</name>
    <dbReference type="NCBI Taxonomy" id="53620"/>
    <lineage>
        <taxon>Eukaryota</taxon>
        <taxon>Metazoa</taxon>
        <taxon>Spiralia</taxon>
        <taxon>Lophotrochozoa</taxon>
        <taxon>Annelida</taxon>
        <taxon>Polychaeta</taxon>
        <taxon>Sedentaria</taxon>
        <taxon>Canalipalpata</taxon>
        <taxon>Terebellida</taxon>
        <taxon>Terebelliformia</taxon>
        <taxon>Alvinellidae</taxon>
        <taxon>Paralvinella</taxon>
    </lineage>
</organism>
<dbReference type="CDD" id="cd14822">
    <property type="entry name" value="BACK_BTBD9"/>
    <property type="match status" value="1"/>
</dbReference>
<evidence type="ECO:0000256" key="2">
    <source>
        <dbReference type="SAM" id="MobiDB-lite"/>
    </source>
</evidence>
<dbReference type="AlphaFoldDB" id="A0AAD9JTZ5"/>
<feature type="compositionally biased region" description="Polar residues" evidence="2">
    <location>
        <begin position="772"/>
        <end position="787"/>
    </location>
</feature>
<dbReference type="Gene3D" id="1.25.40.420">
    <property type="match status" value="1"/>
</dbReference>
<dbReference type="InterPro" id="IPR000210">
    <property type="entry name" value="BTB/POZ_dom"/>
</dbReference>
<evidence type="ECO:0000313" key="4">
    <source>
        <dbReference type="EMBL" id="KAK2158600.1"/>
    </source>
</evidence>
<dbReference type="SUPFAM" id="SSF54695">
    <property type="entry name" value="POZ domain"/>
    <property type="match status" value="1"/>
</dbReference>
<name>A0AAD9JTZ5_9ANNE</name>
<dbReference type="FunFam" id="1.25.40.420:FF:000005">
    <property type="entry name" value="BTB/POZ domain-containing protein 9"/>
    <property type="match status" value="1"/>
</dbReference>
<dbReference type="InterPro" id="IPR052407">
    <property type="entry name" value="BTB_POZ_domain_cont_9"/>
</dbReference>
<dbReference type="InterPro" id="IPR000421">
    <property type="entry name" value="FA58C"/>
</dbReference>
<dbReference type="CDD" id="cd18287">
    <property type="entry name" value="BTB_POZ_BTBD9"/>
    <property type="match status" value="1"/>
</dbReference>
<comment type="caution">
    <text evidence="4">The sequence shown here is derived from an EMBL/GenBank/DDBJ whole genome shotgun (WGS) entry which is preliminary data.</text>
</comment>
<dbReference type="PROSITE" id="PS50097">
    <property type="entry name" value="BTB"/>
    <property type="match status" value="1"/>
</dbReference>
<dbReference type="Gene3D" id="2.60.120.260">
    <property type="entry name" value="Galactose-binding domain-like"/>
    <property type="match status" value="1"/>
</dbReference>
<dbReference type="Pfam" id="PF00651">
    <property type="entry name" value="BTB"/>
    <property type="match status" value="1"/>
</dbReference>
<evidence type="ECO:0000259" key="3">
    <source>
        <dbReference type="PROSITE" id="PS50097"/>
    </source>
</evidence>
<dbReference type="InterPro" id="IPR011333">
    <property type="entry name" value="SKP1/BTB/POZ_sf"/>
</dbReference>
<keyword evidence="5" id="KW-1185">Reference proteome</keyword>
<feature type="domain" description="BTB" evidence="3">
    <location>
        <begin position="36"/>
        <end position="105"/>
    </location>
</feature>
<dbReference type="Pfam" id="PF00754">
    <property type="entry name" value="F5_F8_type_C"/>
    <property type="match status" value="1"/>
</dbReference>
<dbReference type="PANTHER" id="PTHR46306:SF1">
    <property type="entry name" value="BTB_POZ DOMAIN-CONTAINING PROTEIN 9"/>
    <property type="match status" value="1"/>
</dbReference>
<dbReference type="InterPro" id="IPR008979">
    <property type="entry name" value="Galactose-bd-like_sf"/>
</dbReference>
<dbReference type="FunFam" id="3.30.710.10:FF:000042">
    <property type="entry name" value="BTB/POZ domain-containing protein 9"/>
    <property type="match status" value="1"/>
</dbReference>
<dbReference type="SUPFAM" id="SSF49785">
    <property type="entry name" value="Galactose-binding domain-like"/>
    <property type="match status" value="1"/>
</dbReference>
<gene>
    <name evidence="4" type="ORF">LSH36_167g10023</name>
</gene>
<dbReference type="FunFam" id="2.60.120.260:FF:000038">
    <property type="entry name" value="BTB/POZ domain-containing protein 9"/>
    <property type="match status" value="1"/>
</dbReference>
<dbReference type="Pfam" id="PF07707">
    <property type="entry name" value="BACK"/>
    <property type="match status" value="1"/>
</dbReference>
<evidence type="ECO:0000313" key="5">
    <source>
        <dbReference type="Proteomes" id="UP001208570"/>
    </source>
</evidence>
<dbReference type="GO" id="GO:0008344">
    <property type="term" value="P:adult locomotory behavior"/>
    <property type="evidence" value="ECO:0007669"/>
    <property type="project" value="TreeGrafter"/>
</dbReference>
<dbReference type="Proteomes" id="UP001208570">
    <property type="component" value="Unassembled WGS sequence"/>
</dbReference>
<evidence type="ECO:0000256" key="1">
    <source>
        <dbReference type="ARBA" id="ARBA00020216"/>
    </source>
</evidence>
<reference evidence="4" key="1">
    <citation type="journal article" date="2023" name="Mol. Biol. Evol.">
        <title>Third-Generation Sequencing Reveals the Adaptive Role of the Epigenome in Three Deep-Sea Polychaetes.</title>
        <authorList>
            <person name="Perez M."/>
            <person name="Aroh O."/>
            <person name="Sun Y."/>
            <person name="Lan Y."/>
            <person name="Juniper S.K."/>
            <person name="Young C.R."/>
            <person name="Angers B."/>
            <person name="Qian P.Y."/>
        </authorList>
    </citation>
    <scope>NUCLEOTIDE SEQUENCE</scope>
    <source>
        <strain evidence="4">P08H-3</strain>
    </source>
</reference>
<proteinExistence type="predicted"/>
<dbReference type="SMART" id="SM00875">
    <property type="entry name" value="BACK"/>
    <property type="match status" value="1"/>
</dbReference>
<dbReference type="SMART" id="SM00225">
    <property type="entry name" value="BTB"/>
    <property type="match status" value="1"/>
</dbReference>
<dbReference type="GO" id="GO:0048512">
    <property type="term" value="P:circadian behavior"/>
    <property type="evidence" value="ECO:0007669"/>
    <property type="project" value="TreeGrafter"/>
</dbReference>
<dbReference type="Gene3D" id="3.30.710.10">
    <property type="entry name" value="Potassium Channel Kv1.1, Chain A"/>
    <property type="match status" value="1"/>
</dbReference>
<protein>
    <recommendedName>
        <fullName evidence="1">BTB/POZ domain-containing protein 9</fullName>
    </recommendedName>
</protein>
<sequence length="842" mass="92442">MCDHHRLRTQPSLGEVEHVNFLSENIGGLFMQENYSDITLLVENIRFHAHKVILAARSEYFRALLFGGLRESRADCAEIEMKDTSAAAFKHLLKYIYTGRMNLSDLKEESLLDVLGLAHQYGFTQLEDSISTYLRAILNIRNVCLIYDIGSMYNLDMLSQKCCEFMDRNAAEILASDAFLTLSAPALHEVLSRDSFCAPEVDIFHAVKRWSEHNPEENTKSVIEVVRLPLVNLDDLLNNVRTSNLVSADAILDAIKVKNESRDMDLKYRGFLTPEENVASLRHGAQVIRGEMKAALLDGDTQNYDLDRGFTRHPIDDTQCQGIVVKLGQPSIINTIRLLLWDKDMRSYSYYIDVSMDDKDWVRVVDHRNFLCRSWQYLRFPARVARYVRVVGTRNTVNRVFHLVSFMCMFSNIPFELDSGIIVPKENVATIEASACVIEGVSRSRNALINGDTKNYDWDSGYTCHQLGSGVIIVQLAQPYMIESMRSLGIWLPIRRARPCRSWQVITFEKQPITFIKIVGTHNTANEVFHCVHFECPADSTALMEQQSEHNSKLQLSTNAVPVTSSSSSSSFNSSAVVSNLSPSVFSTANIPTQPVVAMARVNPMPANAIDLSQGAVGGGGRMSNLTFTVPAIAHSVPNRPDILEAESDDSLENGLHGGAMNIVGVMPGYATGSGVGSGGPSGLERENLQGVRIVWVDRGDGLGMENSALIGDEQSGPGSPRPDLSHSPQCSFPDQSTNSPRSQGGQCLTGGHRYTVGGGMGAIPRVRSDSHSTGNPIRGSAQQGQIPQGLDPEVRPGSASPRSEGGYFGTEGASLAQEGLLHVVRDGESPTSSESNLDDGR</sequence>
<dbReference type="InterPro" id="IPR034091">
    <property type="entry name" value="BTBD9_BACK-like_dom"/>
</dbReference>
<dbReference type="GO" id="GO:0050804">
    <property type="term" value="P:modulation of chemical synaptic transmission"/>
    <property type="evidence" value="ECO:0007669"/>
    <property type="project" value="TreeGrafter"/>
</dbReference>
<dbReference type="EMBL" id="JAODUP010000167">
    <property type="protein sequence ID" value="KAK2158600.1"/>
    <property type="molecule type" value="Genomic_DNA"/>
</dbReference>